<keyword evidence="1" id="KW-0645">Protease</keyword>
<reference evidence="1 2" key="1">
    <citation type="submission" date="2023-05" db="EMBL/GenBank/DDBJ databases">
        <title>Flavobacterium sedimenti sp. nov., isolated from the sediment.</title>
        <authorList>
            <person name="Wu N."/>
        </authorList>
    </citation>
    <scope>NUCLEOTIDE SEQUENCE [LARGE SCALE GENOMIC DNA]</scope>
    <source>
        <strain evidence="1 2">YZ-48</strain>
    </source>
</reference>
<comment type="caution">
    <text evidence="1">The sequence shown here is derived from an EMBL/GenBank/DDBJ whole genome shotgun (WGS) entry which is preliminary data.</text>
</comment>
<dbReference type="GO" id="GO:0004177">
    <property type="term" value="F:aminopeptidase activity"/>
    <property type="evidence" value="ECO:0007669"/>
    <property type="project" value="UniProtKB-KW"/>
</dbReference>
<sequence>MTLEVHTNEKIVTVVQELTYHHQSNDTLVYLVLNDWNMAYSSKDTPMAKRFSDEFERGFHLAKDNERGQTKNLTIIDSAQTFLSWERSDKYPDVVQVRLRDKLLPNQKVKITLTYTVKVPQDAFTHFGYGDNGKMALKDCFLLPARYENGDFVRYNNLNLDDAANALSDYDINIKIPQGLSLTSDLDERNKVAKSEQTQYTLTGKNRLNFSLFIDETKAFSVFKNKLVEVHSDLKDNRLTDIQRAIVIDKVVHYVDEHLGHYPFQKITVSQADYDRNPFYGLNQLPNFISPFPDEFMYEIKFLKTYLNNYLHTTLQLDNRKDSWIFDGIQVFVMMRYIDEFHPEAKMMGNVAKLKILRGYNLVSLDFNGQYSYFYMLMARKNLDQPLGAPKNTLIRFNEKIASKYRAGLALKYLDSYLENNIVSNSIREFITLNQTQQTSRSDFEAILQSKAPKSIDWFFDKIIYSRSIFDYKFDEVSKTKDSVRFSIKNKTQTNVPIPVYGIKDKTVVFKKWIDVFEKDSVFTVPRNGAEKVVINYKNEAPEFNLRNNWQSLRGFRLNNRPIKFNFLKDLEDPNYNQIIYIPTLEFNLYDGLLPGIRFHNKTILDKPFNFDVNPTLSTKTKSLSGKANFYVNQFNRDSNLYNIRYQLNGHYLHYAPDAYYAKINPMVFLRFRPDDFRDNRKETIIFKYIMIDREKSAFTVDENTENYQVFNAKYLNTKTEITRHFNFLGDFQLSKTFGKLAGEIQYRKLFDDNRQINLRLFAGSFLYHKNTSNYFDFGLDRPTDYLFESDYLGRSETSGLFSQQSIISEGFFKSMLEVRYANRWMVTTNINYTLWNWIDAYSDFGMLKNKGVPEKFVYDSGIRLNLVTDYFELFFPVYSNNGWEVGEKNYGERIRFIVTFNPDTLIGLFTRKWF</sequence>
<protein>
    <submittedName>
        <fullName evidence="1">Aminopeptidase</fullName>
    </submittedName>
</protein>
<organism evidence="1 2">
    <name type="scientific">Flavobacterium sedimenticola</name>
    <dbReference type="NCBI Taxonomy" id="3043286"/>
    <lineage>
        <taxon>Bacteria</taxon>
        <taxon>Pseudomonadati</taxon>
        <taxon>Bacteroidota</taxon>
        <taxon>Flavobacteriia</taxon>
        <taxon>Flavobacteriales</taxon>
        <taxon>Flavobacteriaceae</taxon>
        <taxon>Flavobacterium</taxon>
    </lineage>
</organism>
<name>A0ABT6XQJ1_9FLAO</name>
<proteinExistence type="predicted"/>
<dbReference type="InterPro" id="IPR027268">
    <property type="entry name" value="Peptidase_M4/M1_CTD_sf"/>
</dbReference>
<evidence type="ECO:0000313" key="2">
    <source>
        <dbReference type="Proteomes" id="UP001230035"/>
    </source>
</evidence>
<keyword evidence="2" id="KW-1185">Reference proteome</keyword>
<dbReference type="EMBL" id="JASGBP010000004">
    <property type="protein sequence ID" value="MDI9257354.1"/>
    <property type="molecule type" value="Genomic_DNA"/>
</dbReference>
<keyword evidence="1" id="KW-0378">Hydrolase</keyword>
<gene>
    <name evidence="1" type="ORF">QHT84_07990</name>
</gene>
<accession>A0ABT6XQJ1</accession>
<evidence type="ECO:0000313" key="1">
    <source>
        <dbReference type="EMBL" id="MDI9257354.1"/>
    </source>
</evidence>
<keyword evidence="1" id="KW-0031">Aminopeptidase</keyword>
<dbReference type="Gene3D" id="1.10.390.10">
    <property type="entry name" value="Neutral Protease Domain 2"/>
    <property type="match status" value="1"/>
</dbReference>
<dbReference type="Proteomes" id="UP001230035">
    <property type="component" value="Unassembled WGS sequence"/>
</dbReference>